<comment type="caution">
    <text evidence="3">The sequence shown here is derived from an EMBL/GenBank/DDBJ whole genome shotgun (WGS) entry which is preliminary data.</text>
</comment>
<gene>
    <name evidence="3" type="ORF">FD17_GL002293</name>
</gene>
<keyword evidence="4" id="KW-1185">Reference proteome</keyword>
<dbReference type="EMBL" id="AZEA01000006">
    <property type="protein sequence ID" value="KRK88822.1"/>
    <property type="molecule type" value="Genomic_DNA"/>
</dbReference>
<evidence type="ECO:0000313" key="3">
    <source>
        <dbReference type="EMBL" id="KRK88822.1"/>
    </source>
</evidence>
<proteinExistence type="predicted"/>
<sequence length="319" mass="34077">MKKLFGLLVAAASLMVILSGCGAPTLSVQSHHLNPDGLAAVVKGKSNQKNVQYVIKNGSHSETQNNEAPIGVGGTDTISGAYAITVPTKAVKQTMRLSAGGKHQTVTIAKANVLSDYSTLQKKYNQALTGTALSKKDQKLAASMKKQAADLKKASEALKTNKATSLSAMQAKAKQAEQIKTDAEKLKREQIQLAGAMKQAQASVKDVLLPKNAKSGVNNLVKTKDFTIRTNVDNQKVVGIAMMVPTKGLKNKSQMKSFVMSFSMLANSVGANAKQVLKDFQKITKDKNKSSTTTPKIHSNGLTFSLGYSTTTLYIFITK</sequence>
<name>A0A0R1KYV3_9LACO</name>
<dbReference type="Proteomes" id="UP000051581">
    <property type="component" value="Unassembled WGS sequence"/>
</dbReference>
<dbReference type="PROSITE" id="PS51257">
    <property type="entry name" value="PROKAR_LIPOPROTEIN"/>
    <property type="match status" value="1"/>
</dbReference>
<protein>
    <submittedName>
        <fullName evidence="3">Lipoprotein</fullName>
    </submittedName>
</protein>
<dbReference type="OrthoDB" id="2324198at2"/>
<keyword evidence="3" id="KW-0449">Lipoprotein</keyword>
<feature type="signal peptide" evidence="2">
    <location>
        <begin position="1"/>
        <end position="22"/>
    </location>
</feature>
<evidence type="ECO:0000313" key="4">
    <source>
        <dbReference type="Proteomes" id="UP000051581"/>
    </source>
</evidence>
<dbReference type="PATRIC" id="fig|1423808.3.peg.2328"/>
<organism evidence="3 4">
    <name type="scientific">Lentilactobacillus sunkii DSM 19904</name>
    <dbReference type="NCBI Taxonomy" id="1423808"/>
    <lineage>
        <taxon>Bacteria</taxon>
        <taxon>Bacillati</taxon>
        <taxon>Bacillota</taxon>
        <taxon>Bacilli</taxon>
        <taxon>Lactobacillales</taxon>
        <taxon>Lactobacillaceae</taxon>
        <taxon>Lentilactobacillus</taxon>
    </lineage>
</organism>
<evidence type="ECO:0000256" key="2">
    <source>
        <dbReference type="SAM" id="SignalP"/>
    </source>
</evidence>
<accession>A0A0R1KYV3</accession>
<reference evidence="3 4" key="1">
    <citation type="journal article" date="2015" name="Genome Announc.">
        <title>Expanding the biotechnology potential of lactobacilli through comparative genomics of 213 strains and associated genera.</title>
        <authorList>
            <person name="Sun Z."/>
            <person name="Harris H.M."/>
            <person name="McCann A."/>
            <person name="Guo C."/>
            <person name="Argimon S."/>
            <person name="Zhang W."/>
            <person name="Yang X."/>
            <person name="Jeffery I.B."/>
            <person name="Cooney J.C."/>
            <person name="Kagawa T.F."/>
            <person name="Liu W."/>
            <person name="Song Y."/>
            <person name="Salvetti E."/>
            <person name="Wrobel A."/>
            <person name="Rasinkangas P."/>
            <person name="Parkhill J."/>
            <person name="Rea M.C."/>
            <person name="O'Sullivan O."/>
            <person name="Ritari J."/>
            <person name="Douillard F.P."/>
            <person name="Paul Ross R."/>
            <person name="Yang R."/>
            <person name="Briner A.E."/>
            <person name="Felis G.E."/>
            <person name="de Vos W.M."/>
            <person name="Barrangou R."/>
            <person name="Klaenhammer T.R."/>
            <person name="Caufield P.W."/>
            <person name="Cui Y."/>
            <person name="Zhang H."/>
            <person name="O'Toole P.W."/>
        </authorList>
    </citation>
    <scope>NUCLEOTIDE SEQUENCE [LARGE SCALE GENOMIC DNA]</scope>
    <source>
        <strain evidence="3 4">DSM 19904</strain>
    </source>
</reference>
<evidence type="ECO:0000256" key="1">
    <source>
        <dbReference type="SAM" id="Coils"/>
    </source>
</evidence>
<dbReference type="AlphaFoldDB" id="A0A0R1KYV3"/>
<feature type="chain" id="PRO_5006406949" evidence="2">
    <location>
        <begin position="23"/>
        <end position="319"/>
    </location>
</feature>
<dbReference type="RefSeq" id="WP_057824536.1">
    <property type="nucleotide sequence ID" value="NZ_AZEA01000006.1"/>
</dbReference>
<keyword evidence="1" id="KW-0175">Coiled coil</keyword>
<keyword evidence="2" id="KW-0732">Signal</keyword>
<feature type="coiled-coil region" evidence="1">
    <location>
        <begin position="141"/>
        <end position="189"/>
    </location>
</feature>